<evidence type="ECO:0000313" key="7">
    <source>
        <dbReference type="EMBL" id="QBF84685.1"/>
    </source>
</evidence>
<organism evidence="7 8">
    <name type="scientific">Shewanella maritima</name>
    <dbReference type="NCBI Taxonomy" id="2520507"/>
    <lineage>
        <taxon>Bacteria</taxon>
        <taxon>Pseudomonadati</taxon>
        <taxon>Pseudomonadota</taxon>
        <taxon>Gammaproteobacteria</taxon>
        <taxon>Alteromonadales</taxon>
        <taxon>Shewanellaceae</taxon>
        <taxon>Shewanella</taxon>
    </lineage>
</organism>
<proteinExistence type="predicted"/>
<keyword evidence="2" id="KW-1003">Cell membrane</keyword>
<dbReference type="AlphaFoldDB" id="A0A411PMF1"/>
<evidence type="ECO:0000256" key="2">
    <source>
        <dbReference type="ARBA" id="ARBA00022475"/>
    </source>
</evidence>
<feature type="transmembrane region" description="Helical" evidence="6">
    <location>
        <begin position="149"/>
        <end position="170"/>
    </location>
</feature>
<dbReference type="Pfam" id="PF01810">
    <property type="entry name" value="LysE"/>
    <property type="match status" value="1"/>
</dbReference>
<sequence length="210" mass="22666">MQEQVILLISTTALLLGSPGPVPISLAINGMCFGVRASLGYLFGILTGLVWVMLSTSIGLALVIETMPTISLTLQYLAFAYLMYVAYKIAKAPLPMPKEQLTSKQQTGDPHPGFLDGFTLNLINPKAYAAMLAIFSSVSLSLESQVTSMTYTATICLLVAIVVDSAWLVLGGLAKPWFSRVVVDSPERAMRIKQLFAFSLVLVVVYSVVI</sequence>
<dbReference type="RefSeq" id="WP_130603037.1">
    <property type="nucleotide sequence ID" value="NZ_CP036200.1"/>
</dbReference>
<protein>
    <submittedName>
        <fullName evidence="7">LysE family translocator</fullName>
    </submittedName>
</protein>
<dbReference type="PANTHER" id="PTHR30086:SF20">
    <property type="entry name" value="ARGININE EXPORTER PROTEIN ARGO-RELATED"/>
    <property type="match status" value="1"/>
</dbReference>
<evidence type="ECO:0000256" key="3">
    <source>
        <dbReference type="ARBA" id="ARBA00022692"/>
    </source>
</evidence>
<dbReference type="GO" id="GO:0015171">
    <property type="term" value="F:amino acid transmembrane transporter activity"/>
    <property type="evidence" value="ECO:0007669"/>
    <property type="project" value="TreeGrafter"/>
</dbReference>
<dbReference type="PANTHER" id="PTHR30086">
    <property type="entry name" value="ARGININE EXPORTER PROTEIN ARGO"/>
    <property type="match status" value="1"/>
</dbReference>
<name>A0A411PMF1_9GAMM</name>
<evidence type="ECO:0000256" key="5">
    <source>
        <dbReference type="ARBA" id="ARBA00023136"/>
    </source>
</evidence>
<evidence type="ECO:0000256" key="1">
    <source>
        <dbReference type="ARBA" id="ARBA00004651"/>
    </source>
</evidence>
<evidence type="ECO:0000313" key="8">
    <source>
        <dbReference type="Proteomes" id="UP000291106"/>
    </source>
</evidence>
<keyword evidence="4 6" id="KW-1133">Transmembrane helix</keyword>
<dbReference type="GO" id="GO:0005886">
    <property type="term" value="C:plasma membrane"/>
    <property type="evidence" value="ECO:0007669"/>
    <property type="project" value="UniProtKB-SubCell"/>
</dbReference>
<evidence type="ECO:0000256" key="4">
    <source>
        <dbReference type="ARBA" id="ARBA00022989"/>
    </source>
</evidence>
<comment type="subcellular location">
    <subcellularLocation>
        <location evidence="1">Cell membrane</location>
        <topology evidence="1">Multi-pass membrane protein</topology>
    </subcellularLocation>
</comment>
<reference evidence="7 8" key="1">
    <citation type="submission" date="2019-02" db="EMBL/GenBank/DDBJ databases">
        <title>Shewanella sp. D4-2 isolated from Dokdo Island.</title>
        <authorList>
            <person name="Baek K."/>
        </authorList>
    </citation>
    <scope>NUCLEOTIDE SEQUENCE [LARGE SCALE GENOMIC DNA]</scope>
    <source>
        <strain evidence="7 8">D4-2</strain>
    </source>
</reference>
<dbReference type="OrthoDB" id="9812084at2"/>
<dbReference type="KEGG" id="smai:EXU30_19895"/>
<feature type="transmembrane region" description="Helical" evidence="6">
    <location>
        <begin position="190"/>
        <end position="209"/>
    </location>
</feature>
<feature type="transmembrane region" description="Helical" evidence="6">
    <location>
        <begin position="37"/>
        <end position="63"/>
    </location>
</feature>
<feature type="transmembrane region" description="Helical" evidence="6">
    <location>
        <begin position="70"/>
        <end position="87"/>
    </location>
</feature>
<keyword evidence="5 6" id="KW-0472">Membrane</keyword>
<dbReference type="Proteomes" id="UP000291106">
    <property type="component" value="Chromosome"/>
</dbReference>
<keyword evidence="8" id="KW-1185">Reference proteome</keyword>
<dbReference type="EMBL" id="CP036200">
    <property type="protein sequence ID" value="QBF84685.1"/>
    <property type="molecule type" value="Genomic_DNA"/>
</dbReference>
<keyword evidence="3 6" id="KW-0812">Transmembrane</keyword>
<accession>A0A411PMF1</accession>
<gene>
    <name evidence="7" type="ORF">EXU30_19895</name>
</gene>
<evidence type="ECO:0000256" key="6">
    <source>
        <dbReference type="SAM" id="Phobius"/>
    </source>
</evidence>
<dbReference type="InterPro" id="IPR001123">
    <property type="entry name" value="LeuE-type"/>
</dbReference>